<feature type="signal peptide" evidence="1">
    <location>
        <begin position="1"/>
        <end position="19"/>
    </location>
</feature>
<evidence type="ECO:0000313" key="2">
    <source>
        <dbReference type="EMBL" id="KAJ5379607.1"/>
    </source>
</evidence>
<protein>
    <submittedName>
        <fullName evidence="2">Uncharacterized protein</fullName>
    </submittedName>
</protein>
<evidence type="ECO:0000256" key="1">
    <source>
        <dbReference type="SAM" id="SignalP"/>
    </source>
</evidence>
<feature type="chain" id="PRO_5040798164" evidence="1">
    <location>
        <begin position="20"/>
        <end position="234"/>
    </location>
</feature>
<dbReference type="RefSeq" id="XP_056483393.1">
    <property type="nucleotide sequence ID" value="XM_056637363.1"/>
</dbReference>
<gene>
    <name evidence="2" type="ORF">N7509_012726</name>
</gene>
<proteinExistence type="predicted"/>
<comment type="caution">
    <text evidence="2">The sequence shown here is derived from an EMBL/GenBank/DDBJ whole genome shotgun (WGS) entry which is preliminary data.</text>
</comment>
<accession>A0A9W9SK11</accession>
<name>A0A9W9SK11_9EURO</name>
<dbReference type="OrthoDB" id="5271829at2759"/>
<dbReference type="GeneID" id="81376343"/>
<keyword evidence="3" id="KW-1185">Reference proteome</keyword>
<evidence type="ECO:0000313" key="3">
    <source>
        <dbReference type="Proteomes" id="UP001147747"/>
    </source>
</evidence>
<dbReference type="AlphaFoldDB" id="A0A9W9SK11"/>
<sequence>MLLTTKVLLPLALSATVLASNFCQCEHQDSSGISIKLSGIQQVCDILDSDAWCATNCNFVGTNCDYCQWKWGGNGPDKDYQALKSWCFQQSTYDPASKKWLKGNSVSCYAAGKEAPQQTFGRGCYHENNNTPRPALPGRFVAIFYTSQRNEYTIGCYGITSTARDEITKNYLAYNGQCRDLGLYDGDTHYVSCPYVSQNGAHDGAVEFIKNACATSKGGRDDAPGIFNVTKATS</sequence>
<keyword evidence="1" id="KW-0732">Signal</keyword>
<organism evidence="2 3">
    <name type="scientific">Penicillium cosmopolitanum</name>
    <dbReference type="NCBI Taxonomy" id="1131564"/>
    <lineage>
        <taxon>Eukaryota</taxon>
        <taxon>Fungi</taxon>
        <taxon>Dikarya</taxon>
        <taxon>Ascomycota</taxon>
        <taxon>Pezizomycotina</taxon>
        <taxon>Eurotiomycetes</taxon>
        <taxon>Eurotiomycetidae</taxon>
        <taxon>Eurotiales</taxon>
        <taxon>Aspergillaceae</taxon>
        <taxon>Penicillium</taxon>
    </lineage>
</organism>
<dbReference type="Proteomes" id="UP001147747">
    <property type="component" value="Unassembled WGS sequence"/>
</dbReference>
<dbReference type="EMBL" id="JAPZBU010000011">
    <property type="protein sequence ID" value="KAJ5379607.1"/>
    <property type="molecule type" value="Genomic_DNA"/>
</dbReference>
<reference evidence="2" key="2">
    <citation type="journal article" date="2023" name="IMA Fungus">
        <title>Comparative genomic study of the Penicillium genus elucidates a diverse pangenome and 15 lateral gene transfer events.</title>
        <authorList>
            <person name="Petersen C."/>
            <person name="Sorensen T."/>
            <person name="Nielsen M.R."/>
            <person name="Sondergaard T.E."/>
            <person name="Sorensen J.L."/>
            <person name="Fitzpatrick D.A."/>
            <person name="Frisvad J.C."/>
            <person name="Nielsen K.L."/>
        </authorList>
    </citation>
    <scope>NUCLEOTIDE SEQUENCE</scope>
    <source>
        <strain evidence="2">IBT 29677</strain>
    </source>
</reference>
<reference evidence="2" key="1">
    <citation type="submission" date="2022-12" db="EMBL/GenBank/DDBJ databases">
        <authorList>
            <person name="Petersen C."/>
        </authorList>
    </citation>
    <scope>NUCLEOTIDE SEQUENCE</scope>
    <source>
        <strain evidence="2">IBT 29677</strain>
    </source>
</reference>